<proteinExistence type="predicted"/>
<feature type="region of interest" description="Disordered" evidence="2">
    <location>
        <begin position="388"/>
        <end position="412"/>
    </location>
</feature>
<feature type="domain" description="CCHC-type" evidence="3">
    <location>
        <begin position="346"/>
        <end position="361"/>
    </location>
</feature>
<keyword evidence="1" id="KW-0479">Metal-binding</keyword>
<dbReference type="PROSITE" id="PS50158">
    <property type="entry name" value="ZF_CCHC"/>
    <property type="match status" value="1"/>
</dbReference>
<dbReference type="GO" id="GO:0003676">
    <property type="term" value="F:nucleic acid binding"/>
    <property type="evidence" value="ECO:0007669"/>
    <property type="project" value="InterPro"/>
</dbReference>
<sequence>MRLINVDSWDEIKLRLALRLVRLPEEGDRQELIARVKRFSILISGHMGHLLEEPLVDNGPDNLEEWAREPGSSTVQSEVDSGTNDGASDAEEFERSNAESTKRTIMLPKEWQGECIRVTLENNECLFVESPERLRRSHKSGEDLPGLDASTSALLASRTSPRVPPMPAPRHKQVEVPTKKSSIYKTEVLCDVSTDEKDLPRGLPRRQTTEPRRRSARLLAKHDDKAERSENEAPRKVLSSRSTPLLPPGRKTSSSGVNLSQNSGSRANPSIEHVHRWGVFFSGKSEENLEDFLAEFEEKCEARGLDDNETLQLVPEVLKAMEPTAPAGTNTTTSASDAKSKEQLDCFRCGKIGHLYRECQEPLTLVCYRCGRPGVTVRTCPTCNSIEQGNGQGSSAQGEGAGSEAVTTPMTQ</sequence>
<protein>
    <recommendedName>
        <fullName evidence="3">CCHC-type domain-containing protein</fullName>
    </recommendedName>
</protein>
<evidence type="ECO:0000256" key="1">
    <source>
        <dbReference type="PROSITE-ProRule" id="PRU00047"/>
    </source>
</evidence>
<reference evidence="4" key="1">
    <citation type="submission" date="2021-04" db="EMBL/GenBank/DDBJ databases">
        <authorList>
            <person name="Chebbi M.A.C M."/>
        </authorList>
    </citation>
    <scope>NUCLEOTIDE SEQUENCE</scope>
</reference>
<accession>A0A8J2MTW7</accession>
<keyword evidence="6" id="KW-1185">Reference proteome</keyword>
<dbReference type="Gene3D" id="4.10.60.10">
    <property type="entry name" value="Zinc finger, CCHC-type"/>
    <property type="match status" value="1"/>
</dbReference>
<feature type="region of interest" description="Disordered" evidence="2">
    <location>
        <begin position="157"/>
        <end position="178"/>
    </location>
</feature>
<dbReference type="GO" id="GO:0008270">
    <property type="term" value="F:zinc ion binding"/>
    <property type="evidence" value="ECO:0007669"/>
    <property type="project" value="UniProtKB-KW"/>
</dbReference>
<feature type="region of interest" description="Disordered" evidence="2">
    <location>
        <begin position="194"/>
        <end position="268"/>
    </location>
</feature>
<dbReference type="AlphaFoldDB" id="A0A8J2MTW7"/>
<evidence type="ECO:0000313" key="5">
    <source>
        <dbReference type="EMBL" id="CAG5109267.1"/>
    </source>
</evidence>
<feature type="region of interest" description="Disordered" evidence="2">
    <location>
        <begin position="61"/>
        <end position="100"/>
    </location>
</feature>
<feature type="compositionally biased region" description="Polar residues" evidence="2">
    <location>
        <begin position="251"/>
        <end position="268"/>
    </location>
</feature>
<gene>
    <name evidence="4" type="ORF">HICCMSTLAB_LOCUS13902</name>
    <name evidence="5" type="ORF">HICCMSTLAB_LOCUS13903</name>
</gene>
<evidence type="ECO:0000256" key="2">
    <source>
        <dbReference type="SAM" id="MobiDB-lite"/>
    </source>
</evidence>
<evidence type="ECO:0000313" key="6">
    <source>
        <dbReference type="Proteomes" id="UP000786811"/>
    </source>
</evidence>
<dbReference type="Proteomes" id="UP000786811">
    <property type="component" value="Unassembled WGS sequence"/>
</dbReference>
<dbReference type="InterPro" id="IPR001878">
    <property type="entry name" value="Znf_CCHC"/>
</dbReference>
<keyword evidence="1" id="KW-0863">Zinc-finger</keyword>
<evidence type="ECO:0000259" key="3">
    <source>
        <dbReference type="PROSITE" id="PS50158"/>
    </source>
</evidence>
<dbReference type="EMBL" id="CAJNRD030001124">
    <property type="protein sequence ID" value="CAG5109267.1"/>
    <property type="molecule type" value="Genomic_DNA"/>
</dbReference>
<feature type="compositionally biased region" description="Basic and acidic residues" evidence="2">
    <location>
        <begin position="220"/>
        <end position="235"/>
    </location>
</feature>
<comment type="caution">
    <text evidence="4">The sequence shown here is derived from an EMBL/GenBank/DDBJ whole genome shotgun (WGS) entry which is preliminary data.</text>
</comment>
<evidence type="ECO:0000313" key="4">
    <source>
        <dbReference type="EMBL" id="CAG5109266.1"/>
    </source>
</evidence>
<name>A0A8J2MTW7_COTCN</name>
<dbReference type="InterPro" id="IPR036875">
    <property type="entry name" value="Znf_CCHC_sf"/>
</dbReference>
<organism evidence="4 6">
    <name type="scientific">Cotesia congregata</name>
    <name type="common">Parasitoid wasp</name>
    <name type="synonym">Apanteles congregatus</name>
    <dbReference type="NCBI Taxonomy" id="51543"/>
    <lineage>
        <taxon>Eukaryota</taxon>
        <taxon>Metazoa</taxon>
        <taxon>Ecdysozoa</taxon>
        <taxon>Arthropoda</taxon>
        <taxon>Hexapoda</taxon>
        <taxon>Insecta</taxon>
        <taxon>Pterygota</taxon>
        <taxon>Neoptera</taxon>
        <taxon>Endopterygota</taxon>
        <taxon>Hymenoptera</taxon>
        <taxon>Apocrita</taxon>
        <taxon>Ichneumonoidea</taxon>
        <taxon>Braconidae</taxon>
        <taxon>Microgastrinae</taxon>
        <taxon>Cotesia</taxon>
    </lineage>
</organism>
<feature type="compositionally biased region" description="Polar residues" evidence="2">
    <location>
        <begin position="71"/>
        <end position="86"/>
    </location>
</feature>
<keyword evidence="1" id="KW-0862">Zinc</keyword>
<dbReference type="EMBL" id="CAJNRD030001124">
    <property type="protein sequence ID" value="CAG5109266.1"/>
    <property type="molecule type" value="Genomic_DNA"/>
</dbReference>
<dbReference type="SUPFAM" id="SSF57756">
    <property type="entry name" value="Retrovirus zinc finger-like domains"/>
    <property type="match status" value="1"/>
</dbReference>
<dbReference type="SMART" id="SM00343">
    <property type="entry name" value="ZnF_C2HC"/>
    <property type="match status" value="2"/>
</dbReference>
<dbReference type="OrthoDB" id="7701804at2759"/>
<feature type="compositionally biased region" description="Low complexity" evidence="2">
    <location>
        <begin position="388"/>
        <end position="405"/>
    </location>
</feature>